<evidence type="ECO:0000313" key="2">
    <source>
        <dbReference type="EMBL" id="PIR06350.1"/>
    </source>
</evidence>
<dbReference type="EMBL" id="PCWR01000057">
    <property type="protein sequence ID" value="PIR06350.1"/>
    <property type="molecule type" value="Genomic_DNA"/>
</dbReference>
<dbReference type="AlphaFoldDB" id="A0A2H0NBS5"/>
<feature type="domain" description="Transcriptional repressor PaaX-like central Cas2-like" evidence="1">
    <location>
        <begin position="86"/>
        <end position="148"/>
    </location>
</feature>
<gene>
    <name evidence="2" type="ORF">COV54_02610</name>
</gene>
<sequence>MAKTSRDARRHIREWSEFFSDLGEAGTFLVEEFIERHRRKKYLRQSLKRLIERGFLQAHQKKIILTPSGKKLFRRYHPAVPVFNEKGQWYILSFDIPVNFNSKRIALTRLLRAYNFIPLQKSVWLGSQKLAADVWEWIVEQKIEKYCLPMIVDIIEGADELKRRFNVK</sequence>
<evidence type="ECO:0000259" key="1">
    <source>
        <dbReference type="Pfam" id="PF20803"/>
    </source>
</evidence>
<protein>
    <recommendedName>
        <fullName evidence="1">Transcriptional repressor PaaX-like central Cas2-like domain-containing protein</fullName>
    </recommendedName>
</protein>
<evidence type="ECO:0000313" key="3">
    <source>
        <dbReference type="Proteomes" id="UP000228867"/>
    </source>
</evidence>
<proteinExistence type="predicted"/>
<organism evidence="2 3">
    <name type="scientific">Candidatus Jorgensenbacteria bacterium CG11_big_fil_rev_8_21_14_0_20_38_23</name>
    <dbReference type="NCBI Taxonomy" id="1974594"/>
    <lineage>
        <taxon>Bacteria</taxon>
        <taxon>Candidatus Joergenseniibacteriota</taxon>
    </lineage>
</organism>
<comment type="caution">
    <text evidence="2">The sequence shown here is derived from an EMBL/GenBank/DDBJ whole genome shotgun (WGS) entry which is preliminary data.</text>
</comment>
<reference evidence="2 3" key="1">
    <citation type="submission" date="2017-09" db="EMBL/GenBank/DDBJ databases">
        <title>Depth-based differentiation of microbial function through sediment-hosted aquifers and enrichment of novel symbionts in the deep terrestrial subsurface.</title>
        <authorList>
            <person name="Probst A.J."/>
            <person name="Ladd B."/>
            <person name="Jarett J.K."/>
            <person name="Geller-Mcgrath D.E."/>
            <person name="Sieber C.M."/>
            <person name="Emerson J.B."/>
            <person name="Anantharaman K."/>
            <person name="Thomas B.C."/>
            <person name="Malmstrom R."/>
            <person name="Stieglmeier M."/>
            <person name="Klingl A."/>
            <person name="Woyke T."/>
            <person name="Ryan C.M."/>
            <person name="Banfield J.F."/>
        </authorList>
    </citation>
    <scope>NUCLEOTIDE SEQUENCE [LARGE SCALE GENOMIC DNA]</scope>
    <source>
        <strain evidence="2">CG11_big_fil_rev_8_21_14_0_20_38_23</strain>
    </source>
</reference>
<name>A0A2H0NBS5_9BACT</name>
<accession>A0A2H0NBS5</accession>
<dbReference type="Proteomes" id="UP000228867">
    <property type="component" value="Unassembled WGS sequence"/>
</dbReference>
<dbReference type="InterPro" id="IPR048846">
    <property type="entry name" value="PaaX-like_central"/>
</dbReference>
<dbReference type="Pfam" id="PF20803">
    <property type="entry name" value="PaaX_M"/>
    <property type="match status" value="1"/>
</dbReference>